<dbReference type="Pfam" id="PF01345">
    <property type="entry name" value="DUF11"/>
    <property type="match status" value="1"/>
</dbReference>
<dbReference type="eggNOG" id="COG1361">
    <property type="taxonomic scope" value="Bacteria"/>
</dbReference>
<dbReference type="Proteomes" id="UP000002007">
    <property type="component" value="Chromosome"/>
</dbReference>
<keyword evidence="3" id="KW-1185">Reference proteome</keyword>
<dbReference type="SUPFAM" id="SSF49401">
    <property type="entry name" value="Bacterial adhesins"/>
    <property type="match status" value="1"/>
</dbReference>
<dbReference type="InterPro" id="IPR001434">
    <property type="entry name" value="OmcB-like_DUF11"/>
</dbReference>
<dbReference type="Gene3D" id="2.60.40.740">
    <property type="match status" value="1"/>
</dbReference>
<proteinExistence type="predicted"/>
<dbReference type="STRING" id="288705.RSal33209_2202"/>
<name>A9WSZ6_RENSM</name>
<dbReference type="NCBIfam" id="TIGR01451">
    <property type="entry name" value="B_ant_repeat"/>
    <property type="match status" value="1"/>
</dbReference>
<sequence length="173" mass="17630">MINISGNSPVRVGDTLEYKVDVTNSGGSDAPLSVLTDQIPTGTTYVPGSLKITAGTGIGNLTDAAGDDRGEYNASQDQVTVRLGNAATASAGGILAPGAKATITFRVTANADSAASTVRNTASVSYQDPLDNNAAKTSYSNTVTTPVASAADLQITKEQVTQYPLTVSRSNTD</sequence>
<dbReference type="KEGG" id="rsa:RSal33209_2202"/>
<dbReference type="InterPro" id="IPR008966">
    <property type="entry name" value="Adhesion_dom_sf"/>
</dbReference>
<dbReference type="HOGENOM" id="CLU_1546375_0_0_11"/>
<accession>A9WSZ6</accession>
<feature type="domain" description="DUF11" evidence="1">
    <location>
        <begin position="7"/>
        <end position="138"/>
    </location>
</feature>
<gene>
    <name evidence="2" type="ordered locus">RSal33209_2202</name>
</gene>
<evidence type="ECO:0000259" key="1">
    <source>
        <dbReference type="Pfam" id="PF01345"/>
    </source>
</evidence>
<dbReference type="PANTHER" id="PTHR34819">
    <property type="entry name" value="LARGE CYSTEINE-RICH PERIPLASMIC PROTEIN OMCB"/>
    <property type="match status" value="1"/>
</dbReference>
<dbReference type="PANTHER" id="PTHR34819:SF3">
    <property type="entry name" value="CELL SURFACE PROTEIN"/>
    <property type="match status" value="1"/>
</dbReference>
<dbReference type="InterPro" id="IPR047589">
    <property type="entry name" value="DUF11_rpt"/>
</dbReference>
<reference evidence="3" key="1">
    <citation type="journal article" date="2008" name="J. Bacteriol.">
        <title>Genome sequence of the fish pathogen Renibacterium salmoninarum suggests reductive evolution away from an environmental Arthrobacter ancestor.</title>
        <authorList>
            <person name="Wiens G.D."/>
            <person name="Rockey D.D."/>
            <person name="Wu Z."/>
            <person name="Chang J."/>
            <person name="Levy R."/>
            <person name="Crane S."/>
            <person name="Chen D.S."/>
            <person name="Capri G.R."/>
            <person name="Burnett J.R."/>
            <person name="Sudheesh P.S."/>
            <person name="Schipma M.J."/>
            <person name="Burd H."/>
            <person name="Bhattacharyya A."/>
            <person name="Rhodes L.D."/>
            <person name="Kaul R."/>
            <person name="Strom M.S."/>
        </authorList>
    </citation>
    <scope>NUCLEOTIDE SEQUENCE [LARGE SCALE GENOMIC DNA]</scope>
    <source>
        <strain evidence="3">ATCC 33209 / DSM 20767 / JCM 11484 / NBRC 15589 / NCIMB 2235</strain>
    </source>
</reference>
<evidence type="ECO:0000313" key="2">
    <source>
        <dbReference type="EMBL" id="ABY23934.1"/>
    </source>
</evidence>
<dbReference type="InterPro" id="IPR051172">
    <property type="entry name" value="Chlamydia_OmcB"/>
</dbReference>
<dbReference type="AlphaFoldDB" id="A9WSZ6"/>
<organism evidence="2 3">
    <name type="scientific">Renibacterium salmoninarum (strain ATCC 33209 / DSM 20767 / JCM 11484 / NBRC 15589 / NCIMB 2235)</name>
    <dbReference type="NCBI Taxonomy" id="288705"/>
    <lineage>
        <taxon>Bacteria</taxon>
        <taxon>Bacillati</taxon>
        <taxon>Actinomycetota</taxon>
        <taxon>Actinomycetes</taxon>
        <taxon>Micrococcales</taxon>
        <taxon>Micrococcaceae</taxon>
        <taxon>Renibacterium</taxon>
    </lineage>
</organism>
<evidence type="ECO:0000313" key="3">
    <source>
        <dbReference type="Proteomes" id="UP000002007"/>
    </source>
</evidence>
<dbReference type="EMBL" id="CP000910">
    <property type="protein sequence ID" value="ABY23934.1"/>
    <property type="molecule type" value="Genomic_DNA"/>
</dbReference>
<protein>
    <submittedName>
        <fullName evidence="2">Cell surface protein</fullName>
    </submittedName>
</protein>
<dbReference type="RefSeq" id="WP_012245600.1">
    <property type="nucleotide sequence ID" value="NC_010168.1"/>
</dbReference>